<feature type="transmembrane region" description="Helical" evidence="2">
    <location>
        <begin position="35"/>
        <end position="52"/>
    </location>
</feature>
<sequence length="166" mass="17066">MSSNTTSEHLPPKRTKPMTNPDAELPFAKTRLTSVVYFLSAGALLLLAFYSYRLTQAKARSGGWWNLALGRHPNAPLGSGGFSSGAAGGVESRIKDLADILGIPPREIALAIKPLLTSKNADSLASASDGDAAILGVLESREQAAPAAGGGGLGLDSLVGTDEPPN</sequence>
<dbReference type="Proteomes" id="UP000027195">
    <property type="component" value="Unassembled WGS sequence"/>
</dbReference>
<name>A0A067MRS1_BOTB1</name>
<dbReference type="STRING" id="930990.A0A067MRS1"/>
<dbReference type="EMBL" id="KL198024">
    <property type="protein sequence ID" value="KDQ17385.1"/>
    <property type="molecule type" value="Genomic_DNA"/>
</dbReference>
<dbReference type="OrthoDB" id="3199651at2759"/>
<organism evidence="3 4">
    <name type="scientific">Botryobasidium botryosum (strain FD-172 SS1)</name>
    <dbReference type="NCBI Taxonomy" id="930990"/>
    <lineage>
        <taxon>Eukaryota</taxon>
        <taxon>Fungi</taxon>
        <taxon>Dikarya</taxon>
        <taxon>Basidiomycota</taxon>
        <taxon>Agaricomycotina</taxon>
        <taxon>Agaricomycetes</taxon>
        <taxon>Cantharellales</taxon>
        <taxon>Botryobasidiaceae</taxon>
        <taxon>Botryobasidium</taxon>
    </lineage>
</organism>
<keyword evidence="2" id="KW-0812">Transmembrane</keyword>
<feature type="region of interest" description="Disordered" evidence="1">
    <location>
        <begin position="1"/>
        <end position="22"/>
    </location>
</feature>
<accession>A0A067MRS1</accession>
<evidence type="ECO:0000313" key="4">
    <source>
        <dbReference type="Proteomes" id="UP000027195"/>
    </source>
</evidence>
<dbReference type="InParanoid" id="A0A067MRS1"/>
<gene>
    <name evidence="3" type="ORF">BOTBODRAFT_43021</name>
</gene>
<keyword evidence="2" id="KW-1133">Transmembrane helix</keyword>
<feature type="region of interest" description="Disordered" evidence="1">
    <location>
        <begin position="145"/>
        <end position="166"/>
    </location>
</feature>
<evidence type="ECO:0000256" key="1">
    <source>
        <dbReference type="SAM" id="MobiDB-lite"/>
    </source>
</evidence>
<keyword evidence="4" id="KW-1185">Reference proteome</keyword>
<reference evidence="4" key="1">
    <citation type="journal article" date="2014" name="Proc. Natl. Acad. Sci. U.S.A.">
        <title>Extensive sampling of basidiomycete genomes demonstrates inadequacy of the white-rot/brown-rot paradigm for wood decay fungi.</title>
        <authorList>
            <person name="Riley R."/>
            <person name="Salamov A.A."/>
            <person name="Brown D.W."/>
            <person name="Nagy L.G."/>
            <person name="Floudas D."/>
            <person name="Held B.W."/>
            <person name="Levasseur A."/>
            <person name="Lombard V."/>
            <person name="Morin E."/>
            <person name="Otillar R."/>
            <person name="Lindquist E.A."/>
            <person name="Sun H."/>
            <person name="LaButti K.M."/>
            <person name="Schmutz J."/>
            <person name="Jabbour D."/>
            <person name="Luo H."/>
            <person name="Baker S.E."/>
            <person name="Pisabarro A.G."/>
            <person name="Walton J.D."/>
            <person name="Blanchette R.A."/>
            <person name="Henrissat B."/>
            <person name="Martin F."/>
            <person name="Cullen D."/>
            <person name="Hibbett D.S."/>
            <person name="Grigoriev I.V."/>
        </authorList>
    </citation>
    <scope>NUCLEOTIDE SEQUENCE [LARGE SCALE GENOMIC DNA]</scope>
    <source>
        <strain evidence="4">FD-172 SS1</strain>
    </source>
</reference>
<keyword evidence="2" id="KW-0472">Membrane</keyword>
<dbReference type="HOGENOM" id="CLU_103024_1_0_1"/>
<evidence type="ECO:0000256" key="2">
    <source>
        <dbReference type="SAM" id="Phobius"/>
    </source>
</evidence>
<protein>
    <submittedName>
        <fullName evidence="3">Uncharacterized protein</fullName>
    </submittedName>
</protein>
<evidence type="ECO:0000313" key="3">
    <source>
        <dbReference type="EMBL" id="KDQ17385.1"/>
    </source>
</evidence>
<proteinExistence type="predicted"/>
<dbReference type="AlphaFoldDB" id="A0A067MRS1"/>